<dbReference type="PIRSF" id="PIRSF000530">
    <property type="entry name" value="Galactokinase"/>
    <property type="match status" value="1"/>
</dbReference>
<dbReference type="Pfam" id="PF00288">
    <property type="entry name" value="GHMP_kinases_N"/>
    <property type="match status" value="1"/>
</dbReference>
<dbReference type="Gene3D" id="3.30.230.10">
    <property type="match status" value="1"/>
</dbReference>
<evidence type="ECO:0000256" key="5">
    <source>
        <dbReference type="ARBA" id="ARBA00022840"/>
    </source>
</evidence>
<dbReference type="InterPro" id="IPR036554">
    <property type="entry name" value="GHMP_kinase_C_sf"/>
</dbReference>
<dbReference type="InterPro" id="IPR000705">
    <property type="entry name" value="Galactokinase"/>
</dbReference>
<evidence type="ECO:0000256" key="4">
    <source>
        <dbReference type="ARBA" id="ARBA00022777"/>
    </source>
</evidence>
<keyword evidence="4 8" id="KW-0418">Kinase</keyword>
<comment type="similarity">
    <text evidence="1">Belongs to the GHMP kinase family. GalK subfamily.</text>
</comment>
<name>A0A7X9TA92_9ACTN</name>
<reference evidence="8 9" key="1">
    <citation type="submission" date="2020-04" db="EMBL/GenBank/DDBJ databases">
        <authorList>
            <person name="Hitch T.C.A."/>
            <person name="Wylensek D."/>
            <person name="Clavel T."/>
        </authorList>
    </citation>
    <scope>NUCLEOTIDE SEQUENCE [LARGE SCALE GENOMIC DNA]</scope>
    <source>
        <strain evidence="8 9">105184</strain>
    </source>
</reference>
<dbReference type="PRINTS" id="PR00473">
    <property type="entry name" value="GALCTOKINASE"/>
</dbReference>
<dbReference type="AlphaFoldDB" id="A0A7X9TA92"/>
<dbReference type="Proteomes" id="UP000565613">
    <property type="component" value="Unassembled WGS sequence"/>
</dbReference>
<gene>
    <name evidence="8" type="ORF">HF885_02310</name>
</gene>
<dbReference type="SUPFAM" id="SSF54211">
    <property type="entry name" value="Ribosomal protein S5 domain 2-like"/>
    <property type="match status" value="1"/>
</dbReference>
<dbReference type="GO" id="GO:0005829">
    <property type="term" value="C:cytosol"/>
    <property type="evidence" value="ECO:0007669"/>
    <property type="project" value="TreeGrafter"/>
</dbReference>
<dbReference type="Pfam" id="PF10509">
    <property type="entry name" value="GalKase_gal_bdg"/>
    <property type="match status" value="1"/>
</dbReference>
<dbReference type="PROSITE" id="PS00627">
    <property type="entry name" value="GHMP_KINASES_ATP"/>
    <property type="match status" value="1"/>
</dbReference>
<dbReference type="EMBL" id="JABAGR010000002">
    <property type="protein sequence ID" value="NMF25281.1"/>
    <property type="molecule type" value="Genomic_DNA"/>
</dbReference>
<dbReference type="SUPFAM" id="SSF55060">
    <property type="entry name" value="GHMP Kinase, C-terminal domain"/>
    <property type="match status" value="1"/>
</dbReference>
<dbReference type="GO" id="GO:0005524">
    <property type="term" value="F:ATP binding"/>
    <property type="evidence" value="ECO:0007669"/>
    <property type="project" value="UniProtKB-KW"/>
</dbReference>
<dbReference type="GO" id="GO:0004335">
    <property type="term" value="F:galactokinase activity"/>
    <property type="evidence" value="ECO:0007669"/>
    <property type="project" value="InterPro"/>
</dbReference>
<dbReference type="Gene3D" id="3.30.70.890">
    <property type="entry name" value="GHMP kinase, C-terminal domain"/>
    <property type="match status" value="1"/>
</dbReference>
<accession>A0A7X9TA92</accession>
<dbReference type="InterPro" id="IPR014721">
    <property type="entry name" value="Ribsml_uS5_D2-typ_fold_subgr"/>
</dbReference>
<keyword evidence="3" id="KW-0547">Nucleotide-binding</keyword>
<evidence type="ECO:0000259" key="7">
    <source>
        <dbReference type="Pfam" id="PF10509"/>
    </source>
</evidence>
<dbReference type="GO" id="GO:0006012">
    <property type="term" value="P:galactose metabolic process"/>
    <property type="evidence" value="ECO:0007669"/>
    <property type="project" value="InterPro"/>
</dbReference>
<feature type="domain" description="GHMP kinase N-terminal" evidence="6">
    <location>
        <begin position="93"/>
        <end position="181"/>
    </location>
</feature>
<evidence type="ECO:0000259" key="6">
    <source>
        <dbReference type="Pfam" id="PF00288"/>
    </source>
</evidence>
<feature type="domain" description="Galactokinase N-terminal" evidence="7">
    <location>
        <begin position="5"/>
        <end position="50"/>
    </location>
</feature>
<dbReference type="InterPro" id="IPR020568">
    <property type="entry name" value="Ribosomal_Su5_D2-typ_SF"/>
</dbReference>
<evidence type="ECO:0000313" key="9">
    <source>
        <dbReference type="Proteomes" id="UP000565613"/>
    </source>
</evidence>
<evidence type="ECO:0000256" key="1">
    <source>
        <dbReference type="ARBA" id="ARBA00006566"/>
    </source>
</evidence>
<protein>
    <submittedName>
        <fullName evidence="8">Galactokinase</fullName>
    </submittedName>
</protein>
<organism evidence="8 9">
    <name type="scientific">Parafannyhessea umbonata</name>
    <dbReference type="NCBI Taxonomy" id="604330"/>
    <lineage>
        <taxon>Bacteria</taxon>
        <taxon>Bacillati</taxon>
        <taxon>Actinomycetota</taxon>
        <taxon>Coriobacteriia</taxon>
        <taxon>Coriobacteriales</taxon>
        <taxon>Atopobiaceae</taxon>
        <taxon>Parafannyhessea</taxon>
    </lineage>
</organism>
<evidence type="ECO:0000256" key="2">
    <source>
        <dbReference type="ARBA" id="ARBA00022679"/>
    </source>
</evidence>
<comment type="caution">
    <text evidence="8">The sequence shown here is derived from an EMBL/GenBank/DDBJ whole genome shotgun (WGS) entry which is preliminary data.</text>
</comment>
<sequence>MLMGEYEESFGKVGERVLAVVAPGRTELAGNHTDHEGGQVIAGAVNRYVRGIFCPNESGRIRVKSLGYGLVEVKCSDLTSREEERNTSAAIVRGLLAAFREQGAGSDLQGFDAVVTSEVPAGSGLSSSAAYELEIAQAMNWLWAGGGFSAMKLAQMSQFAERMYFGKPCGLMDQAAIAVGGIAHMDFSNASDPQVERLDFDFAENGFSICLVSVGADHSANTADYAAVPQEMQEVAREFGCERLCDVREADVISSLPALRAKLGDRAALRALHYFREERFVQNRVKAMRAGDMPAFLELTQRSGASSAMYLQNVSIGGSPEQPAMVALAVAEELLGGRGAVRIHGGGFGGTIQAFVPLSDTDEFCRAMDHALGGQVSSSYVIDHEGARAQWREM</sequence>
<dbReference type="InterPro" id="IPR006204">
    <property type="entry name" value="GHMP_kinase_N_dom"/>
</dbReference>
<evidence type="ECO:0000256" key="3">
    <source>
        <dbReference type="ARBA" id="ARBA00022741"/>
    </source>
</evidence>
<dbReference type="PANTHER" id="PTHR10457:SF7">
    <property type="entry name" value="GALACTOKINASE-RELATED"/>
    <property type="match status" value="1"/>
</dbReference>
<dbReference type="InterPro" id="IPR019539">
    <property type="entry name" value="GalKase_N"/>
</dbReference>
<keyword evidence="5" id="KW-0067">ATP-binding</keyword>
<dbReference type="PANTHER" id="PTHR10457">
    <property type="entry name" value="MEVALONATE KINASE/GALACTOKINASE"/>
    <property type="match status" value="1"/>
</dbReference>
<evidence type="ECO:0000313" key="8">
    <source>
        <dbReference type="EMBL" id="NMF25281.1"/>
    </source>
</evidence>
<dbReference type="InterPro" id="IPR006203">
    <property type="entry name" value="GHMP_knse_ATP-bd_CS"/>
</dbReference>
<dbReference type="InterPro" id="IPR006206">
    <property type="entry name" value="Mevalonate/galactokinase"/>
</dbReference>
<dbReference type="PRINTS" id="PR00959">
    <property type="entry name" value="MEVGALKINASE"/>
</dbReference>
<proteinExistence type="inferred from homology"/>
<keyword evidence="2" id="KW-0808">Transferase</keyword>